<dbReference type="GeneTree" id="ENSGT00510000049083"/>
<dbReference type="InterPro" id="IPR000817">
    <property type="entry name" value="Prion"/>
</dbReference>
<feature type="compositionally biased region" description="Low complexity" evidence="1">
    <location>
        <begin position="32"/>
        <end position="56"/>
    </location>
</feature>
<dbReference type="InterPro" id="IPR036924">
    <property type="entry name" value="Prion/Doppel_b-ribbon_dom_sf"/>
</dbReference>
<keyword evidence="3" id="KW-0732">Signal</keyword>
<reference evidence="4" key="1">
    <citation type="submission" date="2025-08" db="UniProtKB">
        <authorList>
            <consortium name="Ensembl"/>
        </authorList>
    </citation>
    <scope>IDENTIFICATION</scope>
</reference>
<keyword evidence="2" id="KW-1133">Transmembrane helix</keyword>
<protein>
    <recommendedName>
        <fullName evidence="6">Prion protein</fullName>
    </recommendedName>
</protein>
<dbReference type="Gene3D" id="1.10.790.10">
    <property type="entry name" value="Prion/Doppel protein, beta-ribbon domain"/>
    <property type="match status" value="2"/>
</dbReference>
<evidence type="ECO:0000256" key="2">
    <source>
        <dbReference type="SAM" id="Phobius"/>
    </source>
</evidence>
<dbReference type="OrthoDB" id="9048788at2759"/>
<sequence>MPQSLWTSFLLLLLLIVLVLTEASKKGGKNKGGNWNSNRYPNQPSGGSWSGWNQGNTRQNWGHNYNPSGGNTYNNKQWKPPKPKSNMKMVAAGAAAGAIGGFMLGNAVGNMRYNFDNDREYNYYNNYRNQMPNQVYRPMYGNDMHVSQDSRLKVRMANNIVFFCLLCLLLVDHSMLSPPRRASKKPAKGSDSKGVSKPKISSPANQHPGQLSFGDYDDFLTNCLNTTMEQNKAWVDKRREEEDVYMSVGMHVLKFICSENYGKSPNRANLFSGGLLITTIGVLVSFAMQGLG</sequence>
<dbReference type="SMART" id="SM00157">
    <property type="entry name" value="PRP"/>
    <property type="match status" value="1"/>
</dbReference>
<dbReference type="Ensembl" id="ENSLLET00000011388.1">
    <property type="protein sequence ID" value="ENSLLEP00000010951.1"/>
    <property type="gene ID" value="ENSLLEG00000006992.1"/>
</dbReference>
<accession>A0A8C5PAZ1</accession>
<keyword evidence="2" id="KW-0812">Transmembrane</keyword>
<feature type="chain" id="PRO_5034815596" description="Prion protein" evidence="3">
    <location>
        <begin position="24"/>
        <end position="292"/>
    </location>
</feature>
<feature type="transmembrane region" description="Helical" evidence="2">
    <location>
        <begin position="270"/>
        <end position="288"/>
    </location>
</feature>
<feature type="region of interest" description="Disordered" evidence="1">
    <location>
        <begin position="26"/>
        <end position="74"/>
    </location>
</feature>
<evidence type="ECO:0000313" key="4">
    <source>
        <dbReference type="Ensembl" id="ENSLLEP00000010951.1"/>
    </source>
</evidence>
<name>A0A8C5PAZ1_9ANUR</name>
<dbReference type="GO" id="GO:0016020">
    <property type="term" value="C:membrane"/>
    <property type="evidence" value="ECO:0007669"/>
    <property type="project" value="InterPro"/>
</dbReference>
<evidence type="ECO:0000313" key="5">
    <source>
        <dbReference type="Proteomes" id="UP000694569"/>
    </source>
</evidence>
<dbReference type="GO" id="GO:0051260">
    <property type="term" value="P:protein homooligomerization"/>
    <property type="evidence" value="ECO:0007669"/>
    <property type="project" value="InterPro"/>
</dbReference>
<reference evidence="4" key="2">
    <citation type="submission" date="2025-09" db="UniProtKB">
        <authorList>
            <consortium name="Ensembl"/>
        </authorList>
    </citation>
    <scope>IDENTIFICATION</scope>
</reference>
<feature type="compositionally biased region" description="Polar residues" evidence="1">
    <location>
        <begin position="57"/>
        <end position="74"/>
    </location>
</feature>
<feature type="transmembrane region" description="Helical" evidence="2">
    <location>
        <begin position="89"/>
        <end position="109"/>
    </location>
</feature>
<organism evidence="4 5">
    <name type="scientific">Leptobrachium leishanense</name>
    <name type="common">Leishan spiny toad</name>
    <dbReference type="NCBI Taxonomy" id="445787"/>
    <lineage>
        <taxon>Eukaryota</taxon>
        <taxon>Metazoa</taxon>
        <taxon>Chordata</taxon>
        <taxon>Craniata</taxon>
        <taxon>Vertebrata</taxon>
        <taxon>Euteleostomi</taxon>
        <taxon>Amphibia</taxon>
        <taxon>Batrachia</taxon>
        <taxon>Anura</taxon>
        <taxon>Pelobatoidea</taxon>
        <taxon>Megophryidae</taxon>
        <taxon>Leptobrachium</taxon>
    </lineage>
</organism>
<dbReference type="SUPFAM" id="SSF54098">
    <property type="entry name" value="Prion-like"/>
    <property type="match status" value="2"/>
</dbReference>
<evidence type="ECO:0000256" key="3">
    <source>
        <dbReference type="SAM" id="SignalP"/>
    </source>
</evidence>
<keyword evidence="2" id="KW-0472">Membrane</keyword>
<feature type="transmembrane region" description="Helical" evidence="2">
    <location>
        <begin position="156"/>
        <end position="176"/>
    </location>
</feature>
<dbReference type="PANTHER" id="PTHR15506">
    <property type="entry name" value="DOPPEL PRION"/>
    <property type="match status" value="1"/>
</dbReference>
<proteinExistence type="predicted"/>
<feature type="signal peptide" evidence="3">
    <location>
        <begin position="1"/>
        <end position="23"/>
    </location>
</feature>
<dbReference type="Proteomes" id="UP000694569">
    <property type="component" value="Unplaced"/>
</dbReference>
<keyword evidence="5" id="KW-1185">Reference proteome</keyword>
<evidence type="ECO:0008006" key="6">
    <source>
        <dbReference type="Google" id="ProtNLM"/>
    </source>
</evidence>
<feature type="region of interest" description="Disordered" evidence="1">
    <location>
        <begin position="179"/>
        <end position="211"/>
    </location>
</feature>
<dbReference type="PANTHER" id="PTHR15506:SF2">
    <property type="entry name" value="MAJOR PRION PROTEIN"/>
    <property type="match status" value="1"/>
</dbReference>
<dbReference type="AlphaFoldDB" id="A0A8C5PAZ1"/>
<evidence type="ECO:0000256" key="1">
    <source>
        <dbReference type="SAM" id="MobiDB-lite"/>
    </source>
</evidence>